<dbReference type="InterPro" id="IPR028098">
    <property type="entry name" value="Glyco_trans_4-like_N"/>
</dbReference>
<comment type="caution">
    <text evidence="3">The sequence shown here is derived from an EMBL/GenBank/DDBJ whole genome shotgun (WGS) entry which is preliminary data.</text>
</comment>
<dbReference type="Proteomes" id="UP001300012">
    <property type="component" value="Unassembled WGS sequence"/>
</dbReference>
<dbReference type="Gene3D" id="3.40.50.2000">
    <property type="entry name" value="Glycogen Phosphorylase B"/>
    <property type="match status" value="2"/>
</dbReference>
<reference evidence="3 4" key="1">
    <citation type="submission" date="2022-08" db="EMBL/GenBank/DDBJ databases">
        <title>Paenibacillus endoradicis sp. nov., Paenibacillus radicibacter sp. nov and Paenibacillus pararadicis sp. nov., three cold-adapted plant growth-promoting bacteria isolated from root of Larix gmelinii in Great Khingan.</title>
        <authorList>
            <person name="Xue H."/>
        </authorList>
    </citation>
    <scope>NUCLEOTIDE SEQUENCE [LARGE SCALE GENOMIC DNA]</scope>
    <source>
        <strain evidence="3 4">N5-1-1-5</strain>
    </source>
</reference>
<organism evidence="3 4">
    <name type="scientific">Paenibacillus radicis</name>
    <name type="common">ex Xue et al. 2023</name>
    <dbReference type="NCBI Taxonomy" id="2972489"/>
    <lineage>
        <taxon>Bacteria</taxon>
        <taxon>Bacillati</taxon>
        <taxon>Bacillota</taxon>
        <taxon>Bacilli</taxon>
        <taxon>Bacillales</taxon>
        <taxon>Paenibacillaceae</taxon>
        <taxon>Paenibacillus</taxon>
    </lineage>
</organism>
<name>A0ABT1YIJ7_9BACL</name>
<feature type="domain" description="Glycosyl transferase family 1" evidence="1">
    <location>
        <begin position="192"/>
        <end position="352"/>
    </location>
</feature>
<dbReference type="InterPro" id="IPR050194">
    <property type="entry name" value="Glycosyltransferase_grp1"/>
</dbReference>
<dbReference type="EMBL" id="JANQBD010000010">
    <property type="protein sequence ID" value="MCR8632570.1"/>
    <property type="molecule type" value="Genomic_DNA"/>
</dbReference>
<accession>A0ABT1YIJ7</accession>
<dbReference type="CDD" id="cd03814">
    <property type="entry name" value="GT4-like"/>
    <property type="match status" value="1"/>
</dbReference>
<proteinExistence type="predicted"/>
<evidence type="ECO:0000313" key="4">
    <source>
        <dbReference type="Proteomes" id="UP001300012"/>
    </source>
</evidence>
<dbReference type="Pfam" id="PF13439">
    <property type="entry name" value="Glyco_transf_4"/>
    <property type="match status" value="1"/>
</dbReference>
<evidence type="ECO:0000259" key="2">
    <source>
        <dbReference type="Pfam" id="PF13439"/>
    </source>
</evidence>
<dbReference type="PANTHER" id="PTHR45947:SF3">
    <property type="entry name" value="SULFOQUINOVOSYL TRANSFERASE SQD2"/>
    <property type="match status" value="1"/>
</dbReference>
<dbReference type="RefSeq" id="WP_258214158.1">
    <property type="nucleotide sequence ID" value="NZ_JANQBD010000010.1"/>
</dbReference>
<evidence type="ECO:0000259" key="1">
    <source>
        <dbReference type="Pfam" id="PF00534"/>
    </source>
</evidence>
<dbReference type="InterPro" id="IPR001296">
    <property type="entry name" value="Glyco_trans_1"/>
</dbReference>
<dbReference type="SUPFAM" id="SSF53756">
    <property type="entry name" value="UDP-Glycosyltransferase/glycogen phosphorylase"/>
    <property type="match status" value="1"/>
</dbReference>
<dbReference type="Pfam" id="PF00534">
    <property type="entry name" value="Glycos_transf_1"/>
    <property type="match status" value="1"/>
</dbReference>
<sequence>MRVALFTDTYLPDVNGVAKTLGRWVQFLQSRNVECKVFAPLSSSADDLGMSIVERFYSIPFLLYPECRMAIPNPIQLNKSLKAFAPNLIHVATPFNLGITGLHYAKKHHVPIVASYHTHFDQYLSYYKLQWMEPMLWKYMLWFHQECQKIYVPSQSTLLHLQDKGLKRMEIWSRGVEESLFRPIVNRPHVWRQYGINPDRFIILYVGRLAPEKSVDVLLQTFLALSDTIRANSHLVITGDGPLYQPLLENYGGASNITFTGFQQGRELSRLYAAADVFLFPSASETFGNVILEAMASGTAVIGAAAGGVKDLIHHNQNGLLCKPGNIAEFVNTVELLYHNEGRRLEIAEAGRTYSMQQSWEQIFSRLYDSYLHVLSESAGLAREHEAAMK</sequence>
<dbReference type="PANTHER" id="PTHR45947">
    <property type="entry name" value="SULFOQUINOVOSYL TRANSFERASE SQD2"/>
    <property type="match status" value="1"/>
</dbReference>
<keyword evidence="4" id="KW-1185">Reference proteome</keyword>
<gene>
    <name evidence="3" type="ORF">NV381_15295</name>
</gene>
<evidence type="ECO:0000313" key="3">
    <source>
        <dbReference type="EMBL" id="MCR8632570.1"/>
    </source>
</evidence>
<protein>
    <submittedName>
        <fullName evidence="3">Glycosyltransferase family 1 protein</fullName>
    </submittedName>
</protein>
<feature type="domain" description="Glycosyltransferase subfamily 4-like N-terminal" evidence="2">
    <location>
        <begin position="14"/>
        <end position="178"/>
    </location>
</feature>